<feature type="transmembrane region" description="Helical" evidence="5">
    <location>
        <begin position="92"/>
        <end position="112"/>
    </location>
</feature>
<comment type="subcellular location">
    <subcellularLocation>
        <location evidence="1">Membrane</location>
        <topology evidence="1">Multi-pass membrane protein</topology>
    </subcellularLocation>
</comment>
<evidence type="ECO:0000256" key="1">
    <source>
        <dbReference type="ARBA" id="ARBA00004141"/>
    </source>
</evidence>
<accession>A0A4R5W3A4</accession>
<dbReference type="Proteomes" id="UP000294829">
    <property type="component" value="Unassembled WGS sequence"/>
</dbReference>
<evidence type="ECO:0000313" key="8">
    <source>
        <dbReference type="Proteomes" id="UP000294829"/>
    </source>
</evidence>
<feature type="transmembrane region" description="Helical" evidence="5">
    <location>
        <begin position="50"/>
        <end position="72"/>
    </location>
</feature>
<dbReference type="OrthoDB" id="283584at2"/>
<protein>
    <recommendedName>
        <fullName evidence="6">O-antigen ligase-related domain-containing protein</fullName>
    </recommendedName>
</protein>
<proteinExistence type="predicted"/>
<feature type="transmembrane region" description="Helical" evidence="5">
    <location>
        <begin position="254"/>
        <end position="271"/>
    </location>
</feature>
<dbReference type="Gene3D" id="2.60.120.260">
    <property type="entry name" value="Galactose-binding domain-like"/>
    <property type="match status" value="1"/>
</dbReference>
<dbReference type="InterPro" id="IPR007016">
    <property type="entry name" value="O-antigen_ligase-rel_domated"/>
</dbReference>
<organism evidence="7 8">
    <name type="scientific">Sapientia aquatica</name>
    <dbReference type="NCBI Taxonomy" id="1549640"/>
    <lineage>
        <taxon>Bacteria</taxon>
        <taxon>Pseudomonadati</taxon>
        <taxon>Pseudomonadota</taxon>
        <taxon>Betaproteobacteria</taxon>
        <taxon>Burkholderiales</taxon>
        <taxon>Oxalobacteraceae</taxon>
        <taxon>Sapientia</taxon>
    </lineage>
</organism>
<feature type="domain" description="O-antigen ligase-related" evidence="6">
    <location>
        <begin position="239"/>
        <end position="360"/>
    </location>
</feature>
<dbReference type="AlphaFoldDB" id="A0A4R5W3A4"/>
<evidence type="ECO:0000259" key="6">
    <source>
        <dbReference type="Pfam" id="PF04932"/>
    </source>
</evidence>
<dbReference type="EMBL" id="SMYL01000005">
    <property type="protein sequence ID" value="TDK65689.1"/>
    <property type="molecule type" value="Genomic_DNA"/>
</dbReference>
<evidence type="ECO:0000256" key="3">
    <source>
        <dbReference type="ARBA" id="ARBA00022989"/>
    </source>
</evidence>
<keyword evidence="2 5" id="KW-0812">Transmembrane</keyword>
<evidence type="ECO:0000256" key="5">
    <source>
        <dbReference type="SAM" id="Phobius"/>
    </source>
</evidence>
<feature type="transmembrane region" description="Helical" evidence="5">
    <location>
        <begin position="230"/>
        <end position="248"/>
    </location>
</feature>
<comment type="caution">
    <text evidence="7">The sequence shown here is derived from an EMBL/GenBank/DDBJ whole genome shotgun (WGS) entry which is preliminary data.</text>
</comment>
<feature type="transmembrane region" description="Helical" evidence="5">
    <location>
        <begin position="12"/>
        <end position="30"/>
    </location>
</feature>
<dbReference type="PANTHER" id="PTHR37422">
    <property type="entry name" value="TEICHURONIC ACID BIOSYNTHESIS PROTEIN TUAE"/>
    <property type="match status" value="1"/>
</dbReference>
<feature type="transmembrane region" description="Helical" evidence="5">
    <location>
        <begin position="522"/>
        <end position="542"/>
    </location>
</feature>
<dbReference type="GO" id="GO:0016020">
    <property type="term" value="C:membrane"/>
    <property type="evidence" value="ECO:0007669"/>
    <property type="project" value="UniProtKB-SubCell"/>
</dbReference>
<name>A0A4R5W3A4_9BURK</name>
<reference evidence="7 8" key="1">
    <citation type="submission" date="2019-03" db="EMBL/GenBank/DDBJ databases">
        <title>Sapientia aquatica gen. nov., sp. nov., isolated from a crater lake.</title>
        <authorList>
            <person name="Felfoldi T."/>
            <person name="Szabo A."/>
            <person name="Toth E."/>
            <person name="Schumann P."/>
            <person name="Keki Z."/>
            <person name="Marialigeti K."/>
            <person name="Mathe I."/>
        </authorList>
    </citation>
    <scope>NUCLEOTIDE SEQUENCE [LARGE SCALE GENOMIC DNA]</scope>
    <source>
        <strain evidence="7 8">SA-152</strain>
    </source>
</reference>
<feature type="transmembrane region" description="Helical" evidence="5">
    <location>
        <begin position="554"/>
        <end position="572"/>
    </location>
</feature>
<feature type="transmembrane region" description="Helical" evidence="5">
    <location>
        <begin position="198"/>
        <end position="223"/>
    </location>
</feature>
<dbReference type="PANTHER" id="PTHR37422:SF13">
    <property type="entry name" value="LIPOPOLYSACCHARIDE BIOSYNTHESIS PROTEIN PA4999-RELATED"/>
    <property type="match status" value="1"/>
</dbReference>
<evidence type="ECO:0000313" key="7">
    <source>
        <dbReference type="EMBL" id="TDK65689.1"/>
    </source>
</evidence>
<keyword evidence="4 5" id="KW-0472">Membrane</keyword>
<gene>
    <name evidence="7" type="ORF">E2I14_12195</name>
</gene>
<evidence type="ECO:0000256" key="2">
    <source>
        <dbReference type="ARBA" id="ARBA00022692"/>
    </source>
</evidence>
<feature type="transmembrane region" description="Helical" evidence="5">
    <location>
        <begin position="283"/>
        <end position="301"/>
    </location>
</feature>
<sequence length="605" mass="68712">MISMISATPQSVMFWLFMIGIAYALLLYRFPNSWLTVILALLPILDFAPWTGQFFFDEYDGLLCLTIVTVLLQRRSQFWTRVQTGWSRTSLLLVSGLGFSVLVSALLGAYPFPAIDVNSFNNYLSPYNALRVAKGVVFAYLLLLLLVLDMAHDAHKTLRRLTLGMTLGVLGASLGVVWERLSSTGLFNFDSGYRVVGLFSGMHTGGAYVEGYLVTALPFVIWWEIQSKHWLNKLAAMVIFLLGCYALLVTYARGGYVAFMLSCLVLFLGLLARNWASVKKAHVRSAAIVALISFAWLIFAYQATPMHKRFNQLGYDKSLRVQHWGKIIGIMDQGWPVKLFGQGLGRLPAMYATRAKGEQQSEYQFVTEQGKNYFQLTGGDPLYYEQVVDLQPSQTYQIEVVARNKTSASEMYLSICRKWMLYPSQCDWFRINLNPSASWQTYAFNVNLNRIKPAPWYVRPDIKLALENDQDGTTVDVASVSLKGADQRELVRNGDFAQGSRYWFFSTDNHLPWHFKNLLLQLYFEQGVFGLGLMLAALIYSFATLIRRRNEADYPAPLYAAALTGFLLIGVIDSLFDFPRMSMIFYLLLMLIQFRHPRLTDKAVN</sequence>
<dbReference type="InterPro" id="IPR051533">
    <property type="entry name" value="WaaL-like"/>
</dbReference>
<feature type="transmembrane region" description="Helical" evidence="5">
    <location>
        <begin position="132"/>
        <end position="149"/>
    </location>
</feature>
<feature type="transmembrane region" description="Helical" evidence="5">
    <location>
        <begin position="161"/>
        <end position="178"/>
    </location>
</feature>
<dbReference type="Pfam" id="PF04932">
    <property type="entry name" value="Wzy_C"/>
    <property type="match status" value="1"/>
</dbReference>
<keyword evidence="8" id="KW-1185">Reference proteome</keyword>
<keyword evidence="3 5" id="KW-1133">Transmembrane helix</keyword>
<dbReference type="RefSeq" id="WP_133328836.1">
    <property type="nucleotide sequence ID" value="NZ_SMYL01000005.1"/>
</dbReference>
<evidence type="ECO:0000256" key="4">
    <source>
        <dbReference type="ARBA" id="ARBA00023136"/>
    </source>
</evidence>